<evidence type="ECO:0000259" key="2">
    <source>
        <dbReference type="Pfam" id="PF04773"/>
    </source>
</evidence>
<evidence type="ECO:0000313" key="3">
    <source>
        <dbReference type="EMBL" id="RJP56319.1"/>
    </source>
</evidence>
<proteinExistence type="predicted"/>
<evidence type="ECO:0000313" key="4">
    <source>
        <dbReference type="Proteomes" id="UP000266426"/>
    </source>
</evidence>
<dbReference type="GO" id="GO:0016989">
    <property type="term" value="F:sigma factor antagonist activity"/>
    <property type="evidence" value="ECO:0007669"/>
    <property type="project" value="TreeGrafter"/>
</dbReference>
<dbReference type="Pfam" id="PF04773">
    <property type="entry name" value="FecR"/>
    <property type="match status" value="1"/>
</dbReference>
<keyword evidence="1" id="KW-1133">Transmembrane helix</keyword>
<keyword evidence="1" id="KW-0812">Transmembrane</keyword>
<dbReference type="EMBL" id="QZJZ01000097">
    <property type="protein sequence ID" value="RJP56319.1"/>
    <property type="molecule type" value="Genomic_DNA"/>
</dbReference>
<dbReference type="PANTHER" id="PTHR30273">
    <property type="entry name" value="PERIPLASMIC SIGNAL SENSOR AND SIGMA FACTOR ACTIVATOR FECR-RELATED"/>
    <property type="match status" value="1"/>
</dbReference>
<sequence length="338" mass="37672">MKCTNLSEQYSCYIDKECSPEMIDVINQHLSQCSKCAEEIETLRLIKSALKVLPRIEPSESYFSAFDKKRAELKKSVNSSSSTIVPFYTKSLGKIAYAAVASVILLVSFMWFTHNETAVAPEPLITYMRGKVMISEDDQAPELAFLKKAITGGQIIETGPFAKLDFEVYRKCRISLSENSALRIESINVENDRLILHCSLEKGTILAHVVKSKDQKDQADVLVETELVDVKVVGTKFMVQSNTGAQEGNVCVAVLEGVVATTTKVSVDSSIPETLNIFANQKMIFDVNGRAKLQKQLSAADFQTLYDIYSIGKRTKHIEHQNQYSDQDVPINSHSKLN</sequence>
<feature type="transmembrane region" description="Helical" evidence="1">
    <location>
        <begin position="95"/>
        <end position="112"/>
    </location>
</feature>
<dbReference type="Gene3D" id="2.60.120.1440">
    <property type="match status" value="1"/>
</dbReference>
<dbReference type="InterPro" id="IPR012373">
    <property type="entry name" value="Ferrdict_sens_TM"/>
</dbReference>
<gene>
    <name evidence="3" type="ORF">C4541_12690</name>
</gene>
<protein>
    <recommendedName>
        <fullName evidence="2">FecR protein domain-containing protein</fullName>
    </recommendedName>
</protein>
<accession>A0A3A4QUG8</accession>
<organism evidence="3 4">
    <name type="scientific">Candidatus Auribacter fodinae</name>
    <dbReference type="NCBI Taxonomy" id="2093366"/>
    <lineage>
        <taxon>Bacteria</taxon>
        <taxon>Pseudomonadati</taxon>
        <taxon>Candidatus Auribacterota</taxon>
        <taxon>Candidatus Auribacteria</taxon>
        <taxon>Candidatus Auribacterales</taxon>
        <taxon>Candidatus Auribacteraceae</taxon>
        <taxon>Candidatus Auribacter</taxon>
    </lineage>
</organism>
<dbReference type="PANTHER" id="PTHR30273:SF2">
    <property type="entry name" value="PROTEIN FECR"/>
    <property type="match status" value="1"/>
</dbReference>
<comment type="caution">
    <text evidence="3">The sequence shown here is derived from an EMBL/GenBank/DDBJ whole genome shotgun (WGS) entry which is preliminary data.</text>
</comment>
<dbReference type="InterPro" id="IPR006860">
    <property type="entry name" value="FecR"/>
</dbReference>
<feature type="domain" description="FecR protein" evidence="2">
    <location>
        <begin position="156"/>
        <end position="259"/>
    </location>
</feature>
<dbReference type="Proteomes" id="UP000266426">
    <property type="component" value="Unassembled WGS sequence"/>
</dbReference>
<keyword evidence="1" id="KW-0472">Membrane</keyword>
<name>A0A3A4QUG8_9BACT</name>
<dbReference type="AlphaFoldDB" id="A0A3A4QUG8"/>
<reference evidence="3 4" key="1">
    <citation type="journal article" date="2017" name="ISME J.">
        <title>Energy and carbon metabolisms in a deep terrestrial subsurface fluid microbial community.</title>
        <authorList>
            <person name="Momper L."/>
            <person name="Jungbluth S.P."/>
            <person name="Lee M.D."/>
            <person name="Amend J.P."/>
        </authorList>
    </citation>
    <scope>NUCLEOTIDE SEQUENCE [LARGE SCALE GENOMIC DNA]</scope>
    <source>
        <strain evidence="3">SURF_26</strain>
    </source>
</reference>
<evidence type="ECO:0000256" key="1">
    <source>
        <dbReference type="SAM" id="Phobius"/>
    </source>
</evidence>